<dbReference type="AlphaFoldDB" id="A0A0K8UCE2"/>
<dbReference type="EMBL" id="GDHF01028279">
    <property type="protein sequence ID" value="JAI24035.1"/>
    <property type="molecule type" value="Transcribed_RNA"/>
</dbReference>
<feature type="non-terminal residue" evidence="1">
    <location>
        <position position="1"/>
    </location>
</feature>
<reference evidence="1" key="1">
    <citation type="submission" date="2015-06" db="EMBL/GenBank/DDBJ databases">
        <authorList>
            <person name="Hoefler B.C."/>
            <person name="Straight P.D."/>
        </authorList>
    </citation>
    <scope>NUCLEOTIDE SEQUENCE</scope>
</reference>
<name>A0A0K8UCE2_BACLA</name>
<protein>
    <submittedName>
        <fullName evidence="1">Uncharacterized protein</fullName>
    </submittedName>
</protein>
<gene>
    <name evidence="1" type="ORF">c0_g1_i1</name>
</gene>
<sequence length="100" mass="11397">EIFYNFEIMTVNSDTVCECDDCLFDDWRYFVLVSFTVFQPIVPSLFCSAAQIMFFSSRIALPETSFGCERIGEVFSYPDGDFVLLNLSLLSGNSFARILN</sequence>
<organism evidence="1">
    <name type="scientific">Bactrocera latifrons</name>
    <name type="common">Malaysian fruit fly</name>
    <name type="synonym">Chaetodacus latifrons</name>
    <dbReference type="NCBI Taxonomy" id="174628"/>
    <lineage>
        <taxon>Eukaryota</taxon>
        <taxon>Metazoa</taxon>
        <taxon>Ecdysozoa</taxon>
        <taxon>Arthropoda</taxon>
        <taxon>Hexapoda</taxon>
        <taxon>Insecta</taxon>
        <taxon>Pterygota</taxon>
        <taxon>Neoptera</taxon>
        <taxon>Endopterygota</taxon>
        <taxon>Diptera</taxon>
        <taxon>Brachycera</taxon>
        <taxon>Muscomorpha</taxon>
        <taxon>Tephritoidea</taxon>
        <taxon>Tephritidae</taxon>
        <taxon>Bactrocera</taxon>
        <taxon>Bactrocera</taxon>
    </lineage>
</organism>
<accession>A0A0K8UCE2</accession>
<proteinExistence type="predicted"/>
<evidence type="ECO:0000313" key="1">
    <source>
        <dbReference type="EMBL" id="JAI24035.1"/>
    </source>
</evidence>